<comment type="caution">
    <text evidence="1">The sequence shown here is derived from an EMBL/GenBank/DDBJ whole genome shotgun (WGS) entry which is preliminary data.</text>
</comment>
<dbReference type="EMBL" id="JWIY01000001">
    <property type="protein sequence ID" value="KIC78676.1"/>
    <property type="molecule type" value="Genomic_DNA"/>
</dbReference>
<protein>
    <recommendedName>
        <fullName evidence="3">SuB0782 undefined product 764400:764714 forward MW:11955</fullName>
    </recommendedName>
</protein>
<proteinExistence type="predicted"/>
<dbReference type="RefSeq" id="WP_003024337.1">
    <property type="nucleotide sequence ID" value="NZ_CAJPUH010000008.1"/>
</dbReference>
<evidence type="ECO:0008006" key="3">
    <source>
        <dbReference type="Google" id="ProtNLM"/>
    </source>
</evidence>
<dbReference type="Proteomes" id="UP000031339">
    <property type="component" value="Unassembled WGS sequence"/>
</dbReference>
<evidence type="ECO:0000313" key="1">
    <source>
        <dbReference type="EMBL" id="KIC78676.1"/>
    </source>
</evidence>
<accession>A0A0C1K720</accession>
<dbReference type="OrthoDB" id="2167828at2"/>
<sequence length="104" mass="12172">MRKITQSGYSSELANHTLDSNKEIYLLSTELEPQYRFENNHRTDEIVAYRAWFTQEGLPPFTVKFAKKIALPSYLSAVSFDNLEACEVRYNIYFRADEVHEVKS</sequence>
<dbReference type="GeneID" id="93963284"/>
<dbReference type="AlphaFoldDB" id="A0A0C1K720"/>
<gene>
    <name evidence="1" type="ORF">RN79_03665</name>
</gene>
<reference evidence="1 2" key="1">
    <citation type="submission" date="2014-12" db="EMBL/GenBank/DDBJ databases">
        <title>Partial genome sequence of Streptococcus constellatus KCOM 1650 (= ChDC B144).</title>
        <authorList>
            <person name="Kook J.-K."/>
            <person name="Park S.-N."/>
            <person name="Lim Y.K."/>
            <person name="Jo E."/>
        </authorList>
    </citation>
    <scope>NUCLEOTIDE SEQUENCE [LARGE SCALE GENOMIC DNA]</scope>
    <source>
        <strain evidence="1 2">KCOM 1650</strain>
    </source>
</reference>
<name>A0A0C1K720_STRCV</name>
<organism evidence="1 2">
    <name type="scientific">Streptococcus constellatus</name>
    <dbReference type="NCBI Taxonomy" id="76860"/>
    <lineage>
        <taxon>Bacteria</taxon>
        <taxon>Bacillati</taxon>
        <taxon>Bacillota</taxon>
        <taxon>Bacilli</taxon>
        <taxon>Lactobacillales</taxon>
        <taxon>Streptococcaceae</taxon>
        <taxon>Streptococcus</taxon>
        <taxon>Streptococcus anginosus group</taxon>
    </lineage>
</organism>
<evidence type="ECO:0000313" key="2">
    <source>
        <dbReference type="Proteomes" id="UP000031339"/>
    </source>
</evidence>